<dbReference type="EMBL" id="BAAFJT010000036">
    <property type="protein sequence ID" value="GAB0202147.1"/>
    <property type="molecule type" value="Genomic_DNA"/>
</dbReference>
<dbReference type="PANTHER" id="PTHR13559">
    <property type="entry name" value="INTRACELLULAR TRAFFIC PROTEIN-RELATED"/>
    <property type="match status" value="1"/>
</dbReference>
<feature type="domain" description="FUZ/MON1/HPS1 first Longin" evidence="1">
    <location>
        <begin position="9"/>
        <end position="131"/>
    </location>
</feature>
<protein>
    <submittedName>
        <fullName evidence="2">Protein fuzzy</fullName>
    </submittedName>
</protein>
<accession>A0ABC9XZ41</accession>
<reference evidence="2 3" key="1">
    <citation type="submission" date="2024-06" db="EMBL/GenBank/DDBJ databases">
        <title>The draft genome of Grus japonensis, version 3.</title>
        <authorList>
            <person name="Nabeshima K."/>
            <person name="Suzuki S."/>
            <person name="Onuma M."/>
        </authorList>
    </citation>
    <scope>NUCLEOTIDE SEQUENCE [LARGE SCALE GENOMIC DNA]</scope>
    <source>
        <strain evidence="2 3">451A</strain>
    </source>
</reference>
<comment type="caution">
    <text evidence="2">The sequence shown here is derived from an EMBL/GenBank/DDBJ whole genome shotgun (WGS) entry which is preliminary data.</text>
</comment>
<dbReference type="Pfam" id="PF19036">
    <property type="entry name" value="Fuz_longin_1"/>
    <property type="match status" value="1"/>
</dbReference>
<evidence type="ECO:0000313" key="3">
    <source>
        <dbReference type="Proteomes" id="UP001623348"/>
    </source>
</evidence>
<dbReference type="PANTHER" id="PTHR13559:SF1">
    <property type="entry name" value="PROTEIN FUZZY HOMOLOG"/>
    <property type="match status" value="1"/>
</dbReference>
<keyword evidence="3" id="KW-1185">Reference proteome</keyword>
<organism evidence="2 3">
    <name type="scientific">Grus japonensis</name>
    <name type="common">Japanese crane</name>
    <name type="synonym">Red-crowned crane</name>
    <dbReference type="NCBI Taxonomy" id="30415"/>
    <lineage>
        <taxon>Eukaryota</taxon>
        <taxon>Metazoa</taxon>
        <taxon>Chordata</taxon>
        <taxon>Craniata</taxon>
        <taxon>Vertebrata</taxon>
        <taxon>Euteleostomi</taxon>
        <taxon>Archelosauria</taxon>
        <taxon>Archosauria</taxon>
        <taxon>Dinosauria</taxon>
        <taxon>Saurischia</taxon>
        <taxon>Theropoda</taxon>
        <taxon>Coelurosauria</taxon>
        <taxon>Aves</taxon>
        <taxon>Neognathae</taxon>
        <taxon>Neoaves</taxon>
        <taxon>Gruiformes</taxon>
        <taxon>Gruidae</taxon>
        <taxon>Grus</taxon>
    </lineage>
</organism>
<evidence type="ECO:0000259" key="1">
    <source>
        <dbReference type="Pfam" id="PF19036"/>
    </source>
</evidence>
<gene>
    <name evidence="2" type="ORF">GRJ2_002680300</name>
</gene>
<proteinExistence type="predicted"/>
<dbReference type="Proteomes" id="UP001623348">
    <property type="component" value="Unassembled WGS sequence"/>
</dbReference>
<name>A0ABC9XZ41_GRUJA</name>
<dbReference type="AlphaFoldDB" id="A0ABC9XZ41"/>
<evidence type="ECO:0000313" key="2">
    <source>
        <dbReference type="EMBL" id="GAB0202147.1"/>
    </source>
</evidence>
<sequence length="361" mass="37636">MPEEGGALCLLCLAAGSGLPLFCRTRGGPPRPQLPFSLIGSLHAVHVFGAGAGVALRGAATPTTRLAWGGYGQSITLIALSSAPGPALSRLLDSAFSAMVLVLGLDELVPIRNVERLKRELRSCFGLIDALLVPGGGWGGWGLGPPSRPLPPGPPRDLLQERLERFAGAAQTGLGCLLGGRGRVVLATPHCSPTVPHRLLLLELVPGVGVALLCGPLPPLQLICTQLVPRFWGPVLEQLRGCAHPPPEPLPPGVLAYLLIHRQHGRTQSGVVTGGAQDGVLPPQRRGAALRHLYALVAPQYCAEGGGGAPGAGLCYAALPTHTGCALLRPDLLLLLLLPPRAPRPRLRPLALRVLRALRPP</sequence>
<dbReference type="InterPro" id="IPR043972">
    <property type="entry name" value="FUZ/MON1/HPS1_longin_1"/>
</dbReference>
<dbReference type="InterPro" id="IPR026069">
    <property type="entry name" value="Fuzzy"/>
</dbReference>